<dbReference type="EMBL" id="BK015250">
    <property type="protein sequence ID" value="DAD97952.1"/>
    <property type="molecule type" value="Genomic_DNA"/>
</dbReference>
<name>A0A8S5NUR3_9CAUD</name>
<proteinExistence type="predicted"/>
<accession>A0A8S5NUR3</accession>
<evidence type="ECO:0000256" key="1">
    <source>
        <dbReference type="SAM" id="Coils"/>
    </source>
</evidence>
<keyword evidence="1" id="KW-0175">Coiled coil</keyword>
<feature type="coiled-coil region" evidence="1">
    <location>
        <begin position="55"/>
        <end position="98"/>
    </location>
</feature>
<organism evidence="3">
    <name type="scientific">Siphoviridae sp. ctybZ1</name>
    <dbReference type="NCBI Taxonomy" id="2825746"/>
    <lineage>
        <taxon>Viruses</taxon>
        <taxon>Duplodnaviria</taxon>
        <taxon>Heunggongvirae</taxon>
        <taxon>Uroviricota</taxon>
        <taxon>Caudoviricetes</taxon>
    </lineage>
</organism>
<feature type="region of interest" description="Disordered" evidence="2">
    <location>
        <begin position="1"/>
        <end position="24"/>
    </location>
</feature>
<reference evidence="3" key="1">
    <citation type="journal article" date="2021" name="Proc. Natl. Acad. Sci. U.S.A.">
        <title>A Catalog of Tens of Thousands of Viruses from Human Metagenomes Reveals Hidden Associations with Chronic Diseases.</title>
        <authorList>
            <person name="Tisza M.J."/>
            <person name="Buck C.B."/>
        </authorList>
    </citation>
    <scope>NUCLEOTIDE SEQUENCE</scope>
    <source>
        <strain evidence="3">CtybZ1</strain>
    </source>
</reference>
<sequence length="229" mass="25801">MGGRGAGYSLTGSGEESKGTKKSKAKLAALQAEFDSRFNEHVNNMRARQGQVWHIEKAQGRAEKNRADKENARLKSLQDKIEKQKQVIERQIQRDNARGSLFDYKGNLNITTRNIKQVKAFLRDLDSGKVTIRRTKATIKSWKNKVSNLESTMKSNKKVKISKSAQSLIDSGKVKQWAKKPNTYFINGLKKTALELQPDGTFKHSPRYYGPATHEHAAKVANFIKTGNL</sequence>
<protein>
    <submittedName>
        <fullName evidence="3">Uncharacterized protein</fullName>
    </submittedName>
</protein>
<evidence type="ECO:0000256" key="2">
    <source>
        <dbReference type="SAM" id="MobiDB-lite"/>
    </source>
</evidence>
<evidence type="ECO:0000313" key="3">
    <source>
        <dbReference type="EMBL" id="DAD97952.1"/>
    </source>
</evidence>